<dbReference type="CDD" id="cd00552">
    <property type="entry name" value="RaiA"/>
    <property type="match status" value="1"/>
</dbReference>
<feature type="signal peptide" evidence="2">
    <location>
        <begin position="1"/>
        <end position="17"/>
    </location>
</feature>
<keyword evidence="5" id="KW-1185">Reference proteome</keyword>
<sequence>MRAPLAILFSTMATSSAFSPVPRYSTANPITGLHMSSPVKVPITITGDNVDLTTALSDYVNLKLDRTLGKLSSVSGVSHCDVFLTVNKNPKVENCHTAEVVTTLKGTTFRVAETSPDMYASIDSVADRLARKLRKYKERRLNGYHGGPHMGENLADVLDSIAELDTDVDNASLDAEEDASFMDPEQAVITKVKSFDLSKPISIKEAIFALDYIDHDFYVFRDEETNEVSVVYKRNAGGVGLIQPEQ</sequence>
<evidence type="ECO:0000313" key="4">
    <source>
        <dbReference type="EMBL" id="KAL3775177.1"/>
    </source>
</evidence>
<dbReference type="InterPro" id="IPR050574">
    <property type="entry name" value="HPF/YfiA_ribosome-assoc"/>
</dbReference>
<comment type="caution">
    <text evidence="4">The sequence shown here is derived from an EMBL/GenBank/DDBJ whole genome shotgun (WGS) entry which is preliminary data.</text>
</comment>
<dbReference type="NCBIfam" id="TIGR00741">
    <property type="entry name" value="yfiA"/>
    <property type="match status" value="1"/>
</dbReference>
<name>A0ABD3NJG8_9STRA</name>
<keyword evidence="2" id="KW-0732">Signal</keyword>
<feature type="chain" id="PRO_5044835873" description="Sigma 54 modulation/S30EA ribosomal protein C-terminal domain-containing protein" evidence="2">
    <location>
        <begin position="18"/>
        <end position="246"/>
    </location>
</feature>
<feature type="domain" description="Sigma 54 modulation/S30EA ribosomal protein C-terminal" evidence="3">
    <location>
        <begin position="186"/>
        <end position="241"/>
    </location>
</feature>
<accession>A0ABD3NJG8</accession>
<dbReference type="InterPro" id="IPR038416">
    <property type="entry name" value="Ribosom_S30AE_C_sf"/>
</dbReference>
<dbReference type="GO" id="GO:0006417">
    <property type="term" value="P:regulation of translation"/>
    <property type="evidence" value="ECO:0007669"/>
    <property type="project" value="UniProtKB-KW"/>
</dbReference>
<dbReference type="Gene3D" id="3.30.160.100">
    <property type="entry name" value="Ribosome hibernation promotion factor-like"/>
    <property type="match status" value="1"/>
</dbReference>
<dbReference type="InterPro" id="IPR036567">
    <property type="entry name" value="RHF-like"/>
</dbReference>
<organism evidence="4 5">
    <name type="scientific">Stephanodiscus triporus</name>
    <dbReference type="NCBI Taxonomy" id="2934178"/>
    <lineage>
        <taxon>Eukaryota</taxon>
        <taxon>Sar</taxon>
        <taxon>Stramenopiles</taxon>
        <taxon>Ochrophyta</taxon>
        <taxon>Bacillariophyta</taxon>
        <taxon>Coscinodiscophyceae</taxon>
        <taxon>Thalassiosirophycidae</taxon>
        <taxon>Stephanodiscales</taxon>
        <taxon>Stephanodiscaceae</taxon>
        <taxon>Stephanodiscus</taxon>
    </lineage>
</organism>
<dbReference type="InterPro" id="IPR032528">
    <property type="entry name" value="Ribosom_S30AE_C"/>
</dbReference>
<reference evidence="4 5" key="1">
    <citation type="submission" date="2024-10" db="EMBL/GenBank/DDBJ databases">
        <title>Updated reference genomes for cyclostephanoid diatoms.</title>
        <authorList>
            <person name="Roberts W.R."/>
            <person name="Alverson A.J."/>
        </authorList>
    </citation>
    <scope>NUCLEOTIDE SEQUENCE [LARGE SCALE GENOMIC DNA]</scope>
    <source>
        <strain evidence="4 5">AJA276-08</strain>
    </source>
</reference>
<gene>
    <name evidence="4" type="ORF">ACHAW5_004742</name>
</gene>
<dbReference type="Pfam" id="PF02482">
    <property type="entry name" value="Ribosomal_S30AE"/>
    <property type="match status" value="1"/>
</dbReference>
<dbReference type="Pfam" id="PF16321">
    <property type="entry name" value="Ribosom_S30AE_C"/>
    <property type="match status" value="1"/>
</dbReference>
<dbReference type="PANTHER" id="PTHR33231:SF1">
    <property type="entry name" value="30S RIBOSOMAL PROTEIN"/>
    <property type="match status" value="1"/>
</dbReference>
<dbReference type="EMBL" id="JALLAZ020001427">
    <property type="protein sequence ID" value="KAL3775177.1"/>
    <property type="molecule type" value="Genomic_DNA"/>
</dbReference>
<protein>
    <recommendedName>
        <fullName evidence="3">Sigma 54 modulation/S30EA ribosomal protein C-terminal domain-containing protein</fullName>
    </recommendedName>
</protein>
<evidence type="ECO:0000256" key="1">
    <source>
        <dbReference type="ARBA" id="ARBA00022845"/>
    </source>
</evidence>
<keyword evidence="1" id="KW-0810">Translation regulation</keyword>
<dbReference type="AlphaFoldDB" id="A0ABD3NJG8"/>
<dbReference type="InterPro" id="IPR003489">
    <property type="entry name" value="RHF/RaiA"/>
</dbReference>
<proteinExistence type="predicted"/>
<evidence type="ECO:0000313" key="5">
    <source>
        <dbReference type="Proteomes" id="UP001530315"/>
    </source>
</evidence>
<dbReference type="SUPFAM" id="SSF69754">
    <property type="entry name" value="Ribosome binding protein Y (YfiA homologue)"/>
    <property type="match status" value="1"/>
</dbReference>
<evidence type="ECO:0000256" key="2">
    <source>
        <dbReference type="SAM" id="SignalP"/>
    </source>
</evidence>
<dbReference type="Proteomes" id="UP001530315">
    <property type="component" value="Unassembled WGS sequence"/>
</dbReference>
<dbReference type="PANTHER" id="PTHR33231">
    <property type="entry name" value="30S RIBOSOMAL PROTEIN"/>
    <property type="match status" value="1"/>
</dbReference>
<dbReference type="Gene3D" id="3.30.505.50">
    <property type="entry name" value="Sigma 54 modulation/S30EA ribosomal protein, C-terminal domain"/>
    <property type="match status" value="1"/>
</dbReference>
<evidence type="ECO:0000259" key="3">
    <source>
        <dbReference type="Pfam" id="PF16321"/>
    </source>
</evidence>